<dbReference type="SUPFAM" id="SSF54197">
    <property type="entry name" value="HIT-like"/>
    <property type="match status" value="1"/>
</dbReference>
<sequence length="161" mass="18871">MDNSKKIYETENFIVEAHGKPFITRTEGGHIRIRIKDLSITDRTKIEPKVAIELARLTMIVGKAFEIAMNNRGIEVVKINYQDMGNWAYKKNELPYLHIHVFGRAKNSLKQPFPESVYLPDRKTGFYDNFESLNDEDITEIQKQIGIVEREDKYNVENWHL</sequence>
<dbReference type="Proteomes" id="UP000034207">
    <property type="component" value="Unassembled WGS sequence"/>
</dbReference>
<organism evidence="2 3">
    <name type="scientific">candidate division CPR2 bacterium GW2011_GWC2_39_10</name>
    <dbReference type="NCBI Taxonomy" id="1618345"/>
    <lineage>
        <taxon>Bacteria</taxon>
        <taxon>Bacteria division CPR2</taxon>
    </lineage>
</organism>
<dbReference type="AlphaFoldDB" id="A0A0G0M4E6"/>
<evidence type="ECO:0000259" key="1">
    <source>
        <dbReference type="Pfam" id="PF01230"/>
    </source>
</evidence>
<proteinExistence type="predicted"/>
<comment type="caution">
    <text evidence="2">The sequence shown here is derived from an EMBL/GenBank/DDBJ whole genome shotgun (WGS) entry which is preliminary data.</text>
</comment>
<dbReference type="STRING" id="1618345.UT18_C0003G0039"/>
<dbReference type="Pfam" id="PF01230">
    <property type="entry name" value="HIT"/>
    <property type="match status" value="1"/>
</dbReference>
<reference evidence="2 3" key="1">
    <citation type="journal article" date="2015" name="Nature">
        <title>rRNA introns, odd ribosomes, and small enigmatic genomes across a large radiation of phyla.</title>
        <authorList>
            <person name="Brown C.T."/>
            <person name="Hug L.A."/>
            <person name="Thomas B.C."/>
            <person name="Sharon I."/>
            <person name="Castelle C.J."/>
            <person name="Singh A."/>
            <person name="Wilkins M.J."/>
            <person name="Williams K.H."/>
            <person name="Banfield J.F."/>
        </authorList>
    </citation>
    <scope>NUCLEOTIDE SEQUENCE [LARGE SCALE GENOMIC DNA]</scope>
</reference>
<dbReference type="InterPro" id="IPR036265">
    <property type="entry name" value="HIT-like_sf"/>
</dbReference>
<evidence type="ECO:0000313" key="2">
    <source>
        <dbReference type="EMBL" id="KKQ95180.1"/>
    </source>
</evidence>
<dbReference type="InterPro" id="IPR011146">
    <property type="entry name" value="HIT-like"/>
</dbReference>
<dbReference type="EMBL" id="LBVV01000003">
    <property type="protein sequence ID" value="KKQ95180.1"/>
    <property type="molecule type" value="Genomic_DNA"/>
</dbReference>
<accession>A0A0G0M4E6</accession>
<feature type="domain" description="HIT" evidence="1">
    <location>
        <begin position="4"/>
        <end position="106"/>
    </location>
</feature>
<dbReference type="GO" id="GO:0003824">
    <property type="term" value="F:catalytic activity"/>
    <property type="evidence" value="ECO:0007669"/>
    <property type="project" value="InterPro"/>
</dbReference>
<dbReference type="Gene3D" id="3.30.428.10">
    <property type="entry name" value="HIT-like"/>
    <property type="match status" value="1"/>
</dbReference>
<evidence type="ECO:0000313" key="3">
    <source>
        <dbReference type="Proteomes" id="UP000034207"/>
    </source>
</evidence>
<protein>
    <recommendedName>
        <fullName evidence="1">HIT domain-containing protein</fullName>
    </recommendedName>
</protein>
<name>A0A0G0M4E6_UNCC2</name>
<gene>
    <name evidence="2" type="ORF">UT18_C0003G0039</name>
</gene>